<dbReference type="EMBL" id="ML120389">
    <property type="protein sequence ID" value="RPA99194.1"/>
    <property type="molecule type" value="Genomic_DNA"/>
</dbReference>
<organism evidence="5 6">
    <name type="scientific">Choiromyces venosus 120613-1</name>
    <dbReference type="NCBI Taxonomy" id="1336337"/>
    <lineage>
        <taxon>Eukaryota</taxon>
        <taxon>Fungi</taxon>
        <taxon>Dikarya</taxon>
        <taxon>Ascomycota</taxon>
        <taxon>Pezizomycotina</taxon>
        <taxon>Pezizomycetes</taxon>
        <taxon>Pezizales</taxon>
        <taxon>Tuberaceae</taxon>
        <taxon>Choiromyces</taxon>
    </lineage>
</organism>
<dbReference type="Proteomes" id="UP000276215">
    <property type="component" value="Unassembled WGS sequence"/>
</dbReference>
<dbReference type="Gene3D" id="2.130.10.10">
    <property type="entry name" value="YVTN repeat-like/Quinoprotein amine dehydrogenase"/>
    <property type="match status" value="2"/>
</dbReference>
<comment type="similarity">
    <text evidence="1">Belongs to the WD repeat L(2)GL family.</text>
</comment>
<sequence>MDFLRSKQAGIQHDFTGALAAPDLFVLDEVEKYGIESSISVLAYDPVQSLLAVGTNETATTPGKVYVFGQKRVQVTFTLTRKSSVKFLKLCDSKIVVVDAKNELSVFDMTDYEAQPARYSPPGIVSAVLTDPSLDWVFIGLQNGEVVAYDLDRQLKSPFLVPNLWRERSPKARMLPVVSLALHPRDLGTLLIGYLEGCVVFSLKQNAPTLYLQFEIPPGAPGADPDRSMLNSMRRPRVCEALWHPTGTFICTTHEDSCLVIWDSRDGRIVQARTLQDTNVNIPCGPKPSMLSETEGTIIVRQPLFKVSWCSTTNPDDTSILVAGGNLSVTPNKGLTLLDLGPTPNMLTSSVQFVSDHFASPRRQRILPTPAELDVVDFCLLPRTSPHYAGGHDPIVVIALLASGELATLNFPDGQPISPASIFHPSLSLIHPRVTTANLSPINRQRWLGMVENCDKPKEIIVGGVEHAKPLRRYENRTVLQTAHLDGTVRIWDLGLADEIENEKIMEVDLGQVLERGVDLKIERVAMAGSTGELAVGMETGEVVLFRWGKNKGYGRTREDESLQAMSRTESGSATGAIRDAKSKTDSTLKEGLLPLCVLEQHCGSVLHLACSDVGFVAIAYQTGHVCVVDLRGPAVIFHQSLSSLTKEAKRSSFRKSHEKPMEGEKATCLEFGVLTLEGDEFSSIALFVGTSHGRIATFKLLPQGPGFVCNFVNVTHMEGPVIKIIPLNSDSGKRAYATQQAVANLRDGIKVPGVLLGVTKSEARIFRPPTAKGAHRGWEDFDCLSANVVELETHGVCLSCVMSNGVVKSYSLPGLKEISEVKIGQWFEKNRLADIIVTGAGYIFGWTSESECLLLHMWGKGDTCADAPKDTLYNPDTPVPARPTISNFQWISGTQYVTAEDVDLLIGGPERPMSRKMIEQMRAEKRQAAIDARTGGPAAAGASNQDGVFANMAKQIQERTERLNIVGDSMDRLGESSANFAEDVSKYVNQQKRKALLGGLTGKWF</sequence>
<dbReference type="STRING" id="1336337.A0A3N4JZV5"/>
<dbReference type="AlphaFoldDB" id="A0A3N4JZV5"/>
<accession>A0A3N4JZV5</accession>
<dbReference type="GO" id="GO:0005737">
    <property type="term" value="C:cytoplasm"/>
    <property type="evidence" value="ECO:0007669"/>
    <property type="project" value="TreeGrafter"/>
</dbReference>
<dbReference type="OrthoDB" id="19944at2759"/>
<feature type="domain" description="Lethal giant larvae (Lgl)-like C-terminal" evidence="4">
    <location>
        <begin position="520"/>
        <end position="915"/>
    </location>
</feature>
<dbReference type="PANTHER" id="PTHR10241">
    <property type="entry name" value="LETHAL 2 GIANT LARVAE PROTEIN"/>
    <property type="match status" value="1"/>
</dbReference>
<keyword evidence="2" id="KW-0268">Exocytosis</keyword>
<evidence type="ECO:0000256" key="1">
    <source>
        <dbReference type="ARBA" id="ARBA00008070"/>
    </source>
</evidence>
<keyword evidence="6" id="KW-1185">Reference proteome</keyword>
<dbReference type="SUPFAM" id="SSF50969">
    <property type="entry name" value="YVTN repeat-like/Quinoprotein amine dehydrogenase"/>
    <property type="match status" value="1"/>
</dbReference>
<dbReference type="SMART" id="SM00320">
    <property type="entry name" value="WD40"/>
    <property type="match status" value="3"/>
</dbReference>
<dbReference type="GO" id="GO:0005096">
    <property type="term" value="F:GTPase activator activity"/>
    <property type="evidence" value="ECO:0007669"/>
    <property type="project" value="TreeGrafter"/>
</dbReference>
<dbReference type="PANTHER" id="PTHR10241:SF25">
    <property type="entry name" value="TOMOSYN, ISOFORM C"/>
    <property type="match status" value="1"/>
</dbReference>
<gene>
    <name evidence="5" type="ORF">L873DRAFT_1835539</name>
</gene>
<proteinExistence type="inferred from homology"/>
<evidence type="ECO:0000256" key="3">
    <source>
        <dbReference type="SAM" id="MobiDB-lite"/>
    </source>
</evidence>
<dbReference type="GO" id="GO:0006887">
    <property type="term" value="P:exocytosis"/>
    <property type="evidence" value="ECO:0007669"/>
    <property type="project" value="UniProtKB-KW"/>
</dbReference>
<dbReference type="InterPro" id="IPR001680">
    <property type="entry name" value="WD40_rpt"/>
</dbReference>
<reference evidence="5 6" key="1">
    <citation type="journal article" date="2018" name="Nat. Ecol. Evol.">
        <title>Pezizomycetes genomes reveal the molecular basis of ectomycorrhizal truffle lifestyle.</title>
        <authorList>
            <person name="Murat C."/>
            <person name="Payen T."/>
            <person name="Noel B."/>
            <person name="Kuo A."/>
            <person name="Morin E."/>
            <person name="Chen J."/>
            <person name="Kohler A."/>
            <person name="Krizsan K."/>
            <person name="Balestrini R."/>
            <person name="Da Silva C."/>
            <person name="Montanini B."/>
            <person name="Hainaut M."/>
            <person name="Levati E."/>
            <person name="Barry K.W."/>
            <person name="Belfiori B."/>
            <person name="Cichocki N."/>
            <person name="Clum A."/>
            <person name="Dockter R.B."/>
            <person name="Fauchery L."/>
            <person name="Guy J."/>
            <person name="Iotti M."/>
            <person name="Le Tacon F."/>
            <person name="Lindquist E.A."/>
            <person name="Lipzen A."/>
            <person name="Malagnac F."/>
            <person name="Mello A."/>
            <person name="Molinier V."/>
            <person name="Miyauchi S."/>
            <person name="Poulain J."/>
            <person name="Riccioni C."/>
            <person name="Rubini A."/>
            <person name="Sitrit Y."/>
            <person name="Splivallo R."/>
            <person name="Traeger S."/>
            <person name="Wang M."/>
            <person name="Zifcakova L."/>
            <person name="Wipf D."/>
            <person name="Zambonelli A."/>
            <person name="Paolocci F."/>
            <person name="Nowrousian M."/>
            <person name="Ottonello S."/>
            <person name="Baldrian P."/>
            <person name="Spatafora J.W."/>
            <person name="Henrissat B."/>
            <person name="Nagy L.G."/>
            <person name="Aury J.M."/>
            <person name="Wincker P."/>
            <person name="Grigoriev I.V."/>
            <person name="Bonfante P."/>
            <person name="Martin F.M."/>
        </authorList>
    </citation>
    <scope>NUCLEOTIDE SEQUENCE [LARGE SCALE GENOMIC DNA]</scope>
    <source>
        <strain evidence="5 6">120613-1</strain>
    </source>
</reference>
<dbReference type="GO" id="GO:0006893">
    <property type="term" value="P:Golgi to plasma membrane transport"/>
    <property type="evidence" value="ECO:0007669"/>
    <property type="project" value="TreeGrafter"/>
</dbReference>
<feature type="compositionally biased region" description="Polar residues" evidence="3">
    <location>
        <begin position="564"/>
        <end position="574"/>
    </location>
</feature>
<evidence type="ECO:0000313" key="5">
    <source>
        <dbReference type="EMBL" id="RPA99194.1"/>
    </source>
</evidence>
<evidence type="ECO:0000259" key="4">
    <source>
        <dbReference type="Pfam" id="PF08596"/>
    </source>
</evidence>
<name>A0A3N4JZV5_9PEZI</name>
<evidence type="ECO:0000256" key="2">
    <source>
        <dbReference type="ARBA" id="ARBA00022483"/>
    </source>
</evidence>
<evidence type="ECO:0000313" key="6">
    <source>
        <dbReference type="Proteomes" id="UP000276215"/>
    </source>
</evidence>
<dbReference type="Pfam" id="PF08596">
    <property type="entry name" value="Lgl_C"/>
    <property type="match status" value="1"/>
</dbReference>
<dbReference type="InterPro" id="IPR036322">
    <property type="entry name" value="WD40_repeat_dom_sf"/>
</dbReference>
<dbReference type="InterPro" id="IPR011044">
    <property type="entry name" value="Quino_amine_DH_bsu"/>
</dbReference>
<protein>
    <recommendedName>
        <fullName evidence="4">Lethal giant larvae (Lgl)-like C-terminal domain-containing protein</fullName>
    </recommendedName>
</protein>
<dbReference type="SUPFAM" id="SSF50978">
    <property type="entry name" value="WD40 repeat-like"/>
    <property type="match status" value="1"/>
</dbReference>
<feature type="region of interest" description="Disordered" evidence="3">
    <location>
        <begin position="558"/>
        <end position="583"/>
    </location>
</feature>
<dbReference type="InterPro" id="IPR013905">
    <property type="entry name" value="Lgl_C_dom"/>
</dbReference>
<dbReference type="GO" id="GO:0019905">
    <property type="term" value="F:syntaxin binding"/>
    <property type="evidence" value="ECO:0007669"/>
    <property type="project" value="TreeGrafter"/>
</dbReference>
<dbReference type="InterPro" id="IPR015943">
    <property type="entry name" value="WD40/YVTN_repeat-like_dom_sf"/>
</dbReference>
<dbReference type="GO" id="GO:0045159">
    <property type="term" value="F:myosin II binding"/>
    <property type="evidence" value="ECO:0007669"/>
    <property type="project" value="TreeGrafter"/>
</dbReference>
<dbReference type="GO" id="GO:0005886">
    <property type="term" value="C:plasma membrane"/>
    <property type="evidence" value="ECO:0007669"/>
    <property type="project" value="TreeGrafter"/>
</dbReference>